<comment type="caution">
    <text evidence="1">The sequence shown here is derived from an EMBL/GenBank/DDBJ whole genome shotgun (WGS) entry which is preliminary data.</text>
</comment>
<organism evidence="1 2">
    <name type="scientific">Streptomyces scopuliridis RB72</name>
    <dbReference type="NCBI Taxonomy" id="1440053"/>
    <lineage>
        <taxon>Bacteria</taxon>
        <taxon>Bacillati</taxon>
        <taxon>Actinomycetota</taxon>
        <taxon>Actinomycetes</taxon>
        <taxon>Kitasatosporales</taxon>
        <taxon>Streptomycetaceae</taxon>
        <taxon>Streptomyces</taxon>
    </lineage>
</organism>
<dbReference type="EMBL" id="AZSP01000240">
    <property type="protein sequence ID" value="PVE09859.1"/>
    <property type="molecule type" value="Genomic_DNA"/>
</dbReference>
<evidence type="ECO:0000313" key="2">
    <source>
        <dbReference type="Proteomes" id="UP000245992"/>
    </source>
</evidence>
<dbReference type="AlphaFoldDB" id="A0A2T7T404"/>
<evidence type="ECO:0000313" key="1">
    <source>
        <dbReference type="EMBL" id="PVE09859.1"/>
    </source>
</evidence>
<keyword evidence="2" id="KW-1185">Reference proteome</keyword>
<name>A0A2T7T404_9ACTN</name>
<dbReference type="RefSeq" id="WP_030354083.1">
    <property type="nucleotide sequence ID" value="NZ_AZSP01000240.1"/>
</dbReference>
<gene>
    <name evidence="1" type="ORF">Y717_31455</name>
</gene>
<proteinExistence type="predicted"/>
<dbReference type="Proteomes" id="UP000245992">
    <property type="component" value="Unassembled WGS sequence"/>
</dbReference>
<reference evidence="1 2" key="1">
    <citation type="submission" date="2013-12" db="EMBL/GenBank/DDBJ databases">
        <title>Annotated genome of Streptomyces scopuliridis.</title>
        <authorList>
            <person name="Olson J.B."/>
        </authorList>
    </citation>
    <scope>NUCLEOTIDE SEQUENCE [LARGE SCALE GENOMIC DNA]</scope>
    <source>
        <strain evidence="1 2">RB72</strain>
    </source>
</reference>
<accession>A0A2T7T404</accession>
<sequence>MAFDLFRREGFSERHGRRPALAWARAERDGSSGPATVGRMVRADVALDCLSIAPATQRCRVLPRKSSPVMPAEPVIGNRTITRQDLIKSIKGFMLA</sequence>
<dbReference type="STRING" id="1440053.GCA_000718095_05097"/>
<protein>
    <submittedName>
        <fullName evidence="1">Uncharacterized protein</fullName>
    </submittedName>
</protein>